<name>A0A1M5YDE6_9CLOT</name>
<dbReference type="SUPFAM" id="SSF53383">
    <property type="entry name" value="PLP-dependent transferases"/>
    <property type="match status" value="1"/>
</dbReference>
<dbReference type="OrthoDB" id="9802328at2"/>
<dbReference type="CDD" id="cd00609">
    <property type="entry name" value="AAT_like"/>
    <property type="match status" value="1"/>
</dbReference>
<evidence type="ECO:0000256" key="2">
    <source>
        <dbReference type="ARBA" id="ARBA00022898"/>
    </source>
</evidence>
<gene>
    <name evidence="7" type="ORF">SAMN02745196_02851</name>
</gene>
<sequence>MEKFICTYDNDETKYVQICNHIKNLIKNDELEDGEKLPTIRSLSDFLGVNKITIINAYKKLEQEGYAVSKMGSGTFAKKRDFNISFKRKYSEIFKTYSKEQLSKYIDFTGEVVKGDNFPVDVFKKVLNEVIDRDGAEAFIHQESLGYDGLRKSISNNFWHKSISIDNILIVSGAQQGIDIVSKALIDVNDNVIVEKPTYIGALSVFKWRRANILEVDIMKDGIDINQLEEILKKTKIKCFYVMSYFQNPTGISYSEEKKKRILELAQQYDFYIIEDDYLSELIYNEKLKYKSFKALDHNDRVIYIKSFSKIFLPGIRLGYLIPPKEFKESIISSKVNTDISTSSLMQRALGYYIDEGLWIEYIEKLNCSNKKKYRLLVELINSKLGDYVQCNYPEGGLHIYFTLKSEGMDSVQLFYKCKKKGVLITPGVLFFKNSKDGLKSFRINFSEVTLENIEKGIEVIENVLKHS</sequence>
<dbReference type="Gene3D" id="3.90.1150.10">
    <property type="entry name" value="Aspartate Aminotransferase, domain 1"/>
    <property type="match status" value="1"/>
</dbReference>
<evidence type="ECO:0000259" key="6">
    <source>
        <dbReference type="PROSITE" id="PS50949"/>
    </source>
</evidence>
<evidence type="ECO:0000256" key="5">
    <source>
        <dbReference type="ARBA" id="ARBA00023163"/>
    </source>
</evidence>
<dbReference type="EMBL" id="FQXP01000013">
    <property type="protein sequence ID" value="SHI10047.1"/>
    <property type="molecule type" value="Genomic_DNA"/>
</dbReference>
<dbReference type="InterPro" id="IPR036390">
    <property type="entry name" value="WH_DNA-bd_sf"/>
</dbReference>
<evidence type="ECO:0000313" key="8">
    <source>
        <dbReference type="Proteomes" id="UP000184526"/>
    </source>
</evidence>
<keyword evidence="5" id="KW-0804">Transcription</keyword>
<keyword evidence="4 7" id="KW-0238">DNA-binding</keyword>
<dbReference type="InterPro" id="IPR036388">
    <property type="entry name" value="WH-like_DNA-bd_sf"/>
</dbReference>
<dbReference type="RefSeq" id="WP_072832669.1">
    <property type="nucleotide sequence ID" value="NZ_FQXP01000013.1"/>
</dbReference>
<dbReference type="Gene3D" id="3.40.640.10">
    <property type="entry name" value="Type I PLP-dependent aspartate aminotransferase-like (Major domain)"/>
    <property type="match status" value="1"/>
</dbReference>
<dbReference type="Gene3D" id="1.10.10.10">
    <property type="entry name" value="Winged helix-like DNA-binding domain superfamily/Winged helix DNA-binding domain"/>
    <property type="match status" value="1"/>
</dbReference>
<dbReference type="InterPro" id="IPR004839">
    <property type="entry name" value="Aminotransferase_I/II_large"/>
</dbReference>
<keyword evidence="7" id="KW-0032">Aminotransferase</keyword>
<proteinExistence type="inferred from homology"/>
<dbReference type="SMART" id="SM00345">
    <property type="entry name" value="HTH_GNTR"/>
    <property type="match status" value="1"/>
</dbReference>
<dbReference type="Pfam" id="PF00155">
    <property type="entry name" value="Aminotran_1_2"/>
    <property type="match status" value="1"/>
</dbReference>
<evidence type="ECO:0000256" key="4">
    <source>
        <dbReference type="ARBA" id="ARBA00023125"/>
    </source>
</evidence>
<dbReference type="PANTHER" id="PTHR46577">
    <property type="entry name" value="HTH-TYPE TRANSCRIPTIONAL REGULATORY PROTEIN GABR"/>
    <property type="match status" value="1"/>
</dbReference>
<dbReference type="GO" id="GO:0030170">
    <property type="term" value="F:pyridoxal phosphate binding"/>
    <property type="evidence" value="ECO:0007669"/>
    <property type="project" value="InterPro"/>
</dbReference>
<dbReference type="STRING" id="1121306.SAMN02745196_02851"/>
<dbReference type="InterPro" id="IPR000524">
    <property type="entry name" value="Tscrpt_reg_HTH_GntR"/>
</dbReference>
<evidence type="ECO:0000313" key="7">
    <source>
        <dbReference type="EMBL" id="SHI10047.1"/>
    </source>
</evidence>
<evidence type="ECO:0000256" key="3">
    <source>
        <dbReference type="ARBA" id="ARBA00023015"/>
    </source>
</evidence>
<dbReference type="InterPro" id="IPR015422">
    <property type="entry name" value="PyrdxlP-dep_Trfase_small"/>
</dbReference>
<feature type="domain" description="HTH gntR-type" evidence="6">
    <location>
        <begin position="12"/>
        <end position="80"/>
    </location>
</feature>
<accession>A0A1M5YDE6</accession>
<dbReference type="Proteomes" id="UP000184526">
    <property type="component" value="Unassembled WGS sequence"/>
</dbReference>
<dbReference type="InterPro" id="IPR015421">
    <property type="entry name" value="PyrdxlP-dep_Trfase_major"/>
</dbReference>
<keyword evidence="3" id="KW-0805">Transcription regulation</keyword>
<dbReference type="AlphaFoldDB" id="A0A1M5YDE6"/>
<keyword evidence="7" id="KW-0808">Transferase</keyword>
<dbReference type="InterPro" id="IPR015424">
    <property type="entry name" value="PyrdxlP-dep_Trfase"/>
</dbReference>
<protein>
    <submittedName>
        <fullName evidence="7">DNA-binding transcriptional regulator, MocR family, contains an aminotransferase domain</fullName>
    </submittedName>
</protein>
<evidence type="ECO:0000256" key="1">
    <source>
        <dbReference type="ARBA" id="ARBA00005384"/>
    </source>
</evidence>
<dbReference type="GO" id="GO:0003700">
    <property type="term" value="F:DNA-binding transcription factor activity"/>
    <property type="evidence" value="ECO:0007669"/>
    <property type="project" value="InterPro"/>
</dbReference>
<keyword evidence="8" id="KW-1185">Reference proteome</keyword>
<dbReference type="Pfam" id="PF00392">
    <property type="entry name" value="GntR"/>
    <property type="match status" value="1"/>
</dbReference>
<dbReference type="PROSITE" id="PS50949">
    <property type="entry name" value="HTH_GNTR"/>
    <property type="match status" value="1"/>
</dbReference>
<dbReference type="CDD" id="cd07377">
    <property type="entry name" value="WHTH_GntR"/>
    <property type="match status" value="1"/>
</dbReference>
<dbReference type="InterPro" id="IPR051446">
    <property type="entry name" value="HTH_trans_reg/aminotransferase"/>
</dbReference>
<dbReference type="GO" id="GO:0003677">
    <property type="term" value="F:DNA binding"/>
    <property type="evidence" value="ECO:0007669"/>
    <property type="project" value="UniProtKB-KW"/>
</dbReference>
<dbReference type="PANTHER" id="PTHR46577:SF1">
    <property type="entry name" value="HTH-TYPE TRANSCRIPTIONAL REGULATORY PROTEIN GABR"/>
    <property type="match status" value="1"/>
</dbReference>
<keyword evidence="2" id="KW-0663">Pyridoxal phosphate</keyword>
<comment type="similarity">
    <text evidence="1">In the C-terminal section; belongs to the class-I pyridoxal-phosphate-dependent aminotransferase family.</text>
</comment>
<dbReference type="SUPFAM" id="SSF46785">
    <property type="entry name" value="Winged helix' DNA-binding domain"/>
    <property type="match status" value="1"/>
</dbReference>
<organism evidence="7 8">
    <name type="scientific">Clostridium collagenovorans DSM 3089</name>
    <dbReference type="NCBI Taxonomy" id="1121306"/>
    <lineage>
        <taxon>Bacteria</taxon>
        <taxon>Bacillati</taxon>
        <taxon>Bacillota</taxon>
        <taxon>Clostridia</taxon>
        <taxon>Eubacteriales</taxon>
        <taxon>Clostridiaceae</taxon>
        <taxon>Clostridium</taxon>
    </lineage>
</organism>
<reference evidence="7 8" key="1">
    <citation type="submission" date="2016-11" db="EMBL/GenBank/DDBJ databases">
        <authorList>
            <person name="Jaros S."/>
            <person name="Januszkiewicz K."/>
            <person name="Wedrychowicz H."/>
        </authorList>
    </citation>
    <scope>NUCLEOTIDE SEQUENCE [LARGE SCALE GENOMIC DNA]</scope>
    <source>
        <strain evidence="7 8">DSM 3089</strain>
    </source>
</reference>
<dbReference type="GO" id="GO:0008483">
    <property type="term" value="F:transaminase activity"/>
    <property type="evidence" value="ECO:0007669"/>
    <property type="project" value="UniProtKB-KW"/>
</dbReference>